<evidence type="ECO:0000313" key="4">
    <source>
        <dbReference type="Proteomes" id="UP001050691"/>
    </source>
</evidence>
<dbReference type="EMBL" id="BPWL01000008">
    <property type="protein sequence ID" value="GJJ13277.1"/>
    <property type="molecule type" value="Genomic_DNA"/>
</dbReference>
<reference evidence="3" key="1">
    <citation type="submission" date="2021-10" db="EMBL/GenBank/DDBJ databases">
        <title>De novo Genome Assembly of Clathrus columnatus (Basidiomycota, Fungi) Using Illumina and Nanopore Sequence Data.</title>
        <authorList>
            <person name="Ogiso-Tanaka E."/>
            <person name="Itagaki H."/>
            <person name="Hosoya T."/>
            <person name="Hosaka K."/>
        </authorList>
    </citation>
    <scope>NUCLEOTIDE SEQUENCE</scope>
    <source>
        <strain evidence="3">MO-923</strain>
    </source>
</reference>
<dbReference type="Proteomes" id="UP001050691">
    <property type="component" value="Unassembled WGS sequence"/>
</dbReference>
<name>A0AAV5AF64_9AGAM</name>
<evidence type="ECO:0000256" key="2">
    <source>
        <dbReference type="SAM" id="SignalP"/>
    </source>
</evidence>
<feature type="compositionally biased region" description="Low complexity" evidence="1">
    <location>
        <begin position="221"/>
        <end position="234"/>
    </location>
</feature>
<protein>
    <submittedName>
        <fullName evidence="3">Uncharacterized protein</fullName>
    </submittedName>
</protein>
<keyword evidence="4" id="KW-1185">Reference proteome</keyword>
<feature type="region of interest" description="Disordered" evidence="1">
    <location>
        <begin position="131"/>
        <end position="175"/>
    </location>
</feature>
<feature type="compositionally biased region" description="Low complexity" evidence="1">
    <location>
        <begin position="157"/>
        <end position="175"/>
    </location>
</feature>
<dbReference type="AlphaFoldDB" id="A0AAV5AF64"/>
<gene>
    <name evidence="3" type="ORF">Clacol_007528</name>
</gene>
<evidence type="ECO:0000256" key="1">
    <source>
        <dbReference type="SAM" id="MobiDB-lite"/>
    </source>
</evidence>
<accession>A0AAV5AF64</accession>
<sequence length="332" mass="34219">MLFNISFTALCWVLLVFKSHVDAAVLKRDVFDPPITYPTAGTVWQVGEIHNVTWNTAILPANFTGTGMIVLGFLNDTANDGNEHLDLANPLATGFPLSSGRVNVKVPSVPAMDSYILVLFGDSGNASPQFTISNLSIGTSPPPKPSSSSPSPPISAPPSSIVGGSGSTAEASSSLNSPSLTLLSASNSPVADSSSPIPSSVPAKTTSIAISTSLSENPTASSSSGSPSTPSSGSQNGVAENNNAARSNSPKKAISQSPNQAVSASQIVVKQSQVTMPSTAQVKRKNKLKAKAQVQSNDGKEKILGDVDYVTLMLGGRRKAKEEANKIIVDSS</sequence>
<keyword evidence="2" id="KW-0732">Signal</keyword>
<feature type="compositionally biased region" description="Pro residues" evidence="1">
    <location>
        <begin position="140"/>
        <end position="156"/>
    </location>
</feature>
<organism evidence="3 4">
    <name type="scientific">Clathrus columnatus</name>
    <dbReference type="NCBI Taxonomy" id="1419009"/>
    <lineage>
        <taxon>Eukaryota</taxon>
        <taxon>Fungi</taxon>
        <taxon>Dikarya</taxon>
        <taxon>Basidiomycota</taxon>
        <taxon>Agaricomycotina</taxon>
        <taxon>Agaricomycetes</taxon>
        <taxon>Phallomycetidae</taxon>
        <taxon>Phallales</taxon>
        <taxon>Clathraceae</taxon>
        <taxon>Clathrus</taxon>
    </lineage>
</organism>
<feature type="compositionally biased region" description="Low complexity" evidence="1">
    <location>
        <begin position="185"/>
        <end position="196"/>
    </location>
</feature>
<proteinExistence type="predicted"/>
<feature type="chain" id="PRO_5043450409" evidence="2">
    <location>
        <begin position="24"/>
        <end position="332"/>
    </location>
</feature>
<feature type="compositionally biased region" description="Polar residues" evidence="1">
    <location>
        <begin position="235"/>
        <end position="265"/>
    </location>
</feature>
<evidence type="ECO:0000313" key="3">
    <source>
        <dbReference type="EMBL" id="GJJ13277.1"/>
    </source>
</evidence>
<comment type="caution">
    <text evidence="3">The sequence shown here is derived from an EMBL/GenBank/DDBJ whole genome shotgun (WGS) entry which is preliminary data.</text>
</comment>
<feature type="region of interest" description="Disordered" evidence="1">
    <location>
        <begin position="185"/>
        <end position="204"/>
    </location>
</feature>
<feature type="region of interest" description="Disordered" evidence="1">
    <location>
        <begin position="213"/>
        <end position="265"/>
    </location>
</feature>
<feature type="signal peptide" evidence="2">
    <location>
        <begin position="1"/>
        <end position="23"/>
    </location>
</feature>